<organism evidence="1 2">
    <name type="scientific">Aureobasidium melanogenum</name>
    <name type="common">Aureobasidium pullulans var. melanogenum</name>
    <dbReference type="NCBI Taxonomy" id="46634"/>
    <lineage>
        <taxon>Eukaryota</taxon>
        <taxon>Fungi</taxon>
        <taxon>Dikarya</taxon>
        <taxon>Ascomycota</taxon>
        <taxon>Pezizomycotina</taxon>
        <taxon>Dothideomycetes</taxon>
        <taxon>Dothideomycetidae</taxon>
        <taxon>Dothideales</taxon>
        <taxon>Saccotheciaceae</taxon>
        <taxon>Aureobasidium</taxon>
    </lineage>
</organism>
<dbReference type="AlphaFoldDB" id="A0A9P8FQB7"/>
<reference evidence="1" key="2">
    <citation type="submission" date="2021-08" db="EMBL/GenBank/DDBJ databases">
        <authorList>
            <person name="Gostincar C."/>
            <person name="Sun X."/>
            <person name="Song Z."/>
            <person name="Gunde-Cimerman N."/>
        </authorList>
    </citation>
    <scope>NUCLEOTIDE SEQUENCE</scope>
    <source>
        <strain evidence="1">EXF-9298</strain>
    </source>
</reference>
<protein>
    <recommendedName>
        <fullName evidence="3">F-box domain-containing protein</fullName>
    </recommendedName>
</protein>
<proteinExistence type="predicted"/>
<reference evidence="1" key="1">
    <citation type="journal article" date="2021" name="J Fungi (Basel)">
        <title>Virulence traits and population genomics of the black yeast Aureobasidium melanogenum.</title>
        <authorList>
            <person name="Cernosa A."/>
            <person name="Sun X."/>
            <person name="Gostincar C."/>
            <person name="Fang C."/>
            <person name="Gunde-Cimerman N."/>
            <person name="Song Z."/>
        </authorList>
    </citation>
    <scope>NUCLEOTIDE SEQUENCE</scope>
    <source>
        <strain evidence="1">EXF-9298</strain>
    </source>
</reference>
<feature type="non-terminal residue" evidence="1">
    <location>
        <position position="119"/>
    </location>
</feature>
<name>A0A9P8FQB7_AURME</name>
<evidence type="ECO:0000313" key="2">
    <source>
        <dbReference type="Proteomes" id="UP000729357"/>
    </source>
</evidence>
<accession>A0A9P8FQB7</accession>
<evidence type="ECO:0000313" key="1">
    <source>
        <dbReference type="EMBL" id="KAG9979963.1"/>
    </source>
</evidence>
<gene>
    <name evidence="1" type="ORF">KCU98_g8449</name>
</gene>
<keyword evidence="2" id="KW-1185">Reference proteome</keyword>
<dbReference type="Proteomes" id="UP000729357">
    <property type="component" value="Unassembled WGS sequence"/>
</dbReference>
<comment type="caution">
    <text evidence="1">The sequence shown here is derived from an EMBL/GenBank/DDBJ whole genome shotgun (WGS) entry which is preliminary data.</text>
</comment>
<evidence type="ECO:0008006" key="3">
    <source>
        <dbReference type="Google" id="ProtNLM"/>
    </source>
</evidence>
<sequence>MDPPTSFSSLPPELVTKICCDSTFEKEDLIALRLTSKSQGIHLSASKEFARRYLKDIKLVYTRHSLQAFMEICKHPVYGSAVQEVQLSYARFLPDCFEQESKDLFDQITFDEWSQERHM</sequence>
<dbReference type="EMBL" id="JAHFXS010001054">
    <property type="protein sequence ID" value="KAG9979963.1"/>
    <property type="molecule type" value="Genomic_DNA"/>
</dbReference>